<sequence>MPAKRRPFGKTAACQKFMKTQNHANPASDRKQGERKALEMEVRELTARGDFDWIDSRPEQTPEMTVDGSKTAGENARPGKENHEGSRGRPEIATCESLKT</sequence>
<keyword evidence="3" id="KW-1185">Reference proteome</keyword>
<protein>
    <submittedName>
        <fullName evidence="2">Uncharacterized protein</fullName>
    </submittedName>
</protein>
<evidence type="ECO:0000256" key="1">
    <source>
        <dbReference type="SAM" id="MobiDB-lite"/>
    </source>
</evidence>
<dbReference type="Proteomes" id="UP001295444">
    <property type="component" value="Chromosome 07"/>
</dbReference>
<evidence type="ECO:0000313" key="3">
    <source>
        <dbReference type="Proteomes" id="UP001295444"/>
    </source>
</evidence>
<name>A0AAD1SQ03_PELCU</name>
<gene>
    <name evidence="2" type="ORF">PECUL_23A018561</name>
</gene>
<feature type="compositionally biased region" description="Basic and acidic residues" evidence="1">
    <location>
        <begin position="77"/>
        <end position="90"/>
    </location>
</feature>
<proteinExistence type="predicted"/>
<feature type="region of interest" description="Disordered" evidence="1">
    <location>
        <begin position="1"/>
        <end position="35"/>
    </location>
</feature>
<accession>A0AAD1SQ03</accession>
<dbReference type="AlphaFoldDB" id="A0AAD1SQ03"/>
<reference evidence="2" key="1">
    <citation type="submission" date="2022-03" db="EMBL/GenBank/DDBJ databases">
        <authorList>
            <person name="Alioto T."/>
            <person name="Alioto T."/>
            <person name="Gomez Garrido J."/>
        </authorList>
    </citation>
    <scope>NUCLEOTIDE SEQUENCE</scope>
</reference>
<organism evidence="2 3">
    <name type="scientific">Pelobates cultripes</name>
    <name type="common">Western spadefoot toad</name>
    <dbReference type="NCBI Taxonomy" id="61616"/>
    <lineage>
        <taxon>Eukaryota</taxon>
        <taxon>Metazoa</taxon>
        <taxon>Chordata</taxon>
        <taxon>Craniata</taxon>
        <taxon>Vertebrata</taxon>
        <taxon>Euteleostomi</taxon>
        <taxon>Amphibia</taxon>
        <taxon>Batrachia</taxon>
        <taxon>Anura</taxon>
        <taxon>Pelobatoidea</taxon>
        <taxon>Pelobatidae</taxon>
        <taxon>Pelobates</taxon>
    </lineage>
</organism>
<evidence type="ECO:0000313" key="2">
    <source>
        <dbReference type="EMBL" id="CAH2306131.1"/>
    </source>
</evidence>
<dbReference type="EMBL" id="OW240918">
    <property type="protein sequence ID" value="CAH2306131.1"/>
    <property type="molecule type" value="Genomic_DNA"/>
</dbReference>
<feature type="region of interest" description="Disordered" evidence="1">
    <location>
        <begin position="53"/>
        <end position="100"/>
    </location>
</feature>